<dbReference type="EMBL" id="KK207864">
    <property type="protein sequence ID" value="EZF51761.1"/>
    <property type="molecule type" value="Genomic_DNA"/>
</dbReference>
<dbReference type="AlphaFoldDB" id="A0A022W068"/>
<dbReference type="HOGENOM" id="CLU_2086511_0_0_1"/>
<protein>
    <submittedName>
        <fullName evidence="1">Uncharacterized protein</fullName>
    </submittedName>
</protein>
<accession>A0A022W068</accession>
<sequence length="117" mass="13549">MRETPVLVSNIQLRRGIGRLSVYRIEIMKSPIPCALYRQRGRRHFSHLSASRALKEFWPSDPWSSRLPYIAPLKQVHGVGKRLACGPQYHPLRPYHFGSSRSIWRTNRDVKIGGKSQ</sequence>
<reference evidence="1" key="1">
    <citation type="submission" date="2014-02" db="EMBL/GenBank/DDBJ databases">
        <title>The Genome Sequence of Trichophyton rubrum (morphotype fischeri) CBS 288.86.</title>
        <authorList>
            <consortium name="The Broad Institute Genomics Platform"/>
            <person name="Cuomo C.A."/>
            <person name="White T.C."/>
            <person name="Graser Y."/>
            <person name="Martinez-Rossi N."/>
            <person name="Heitman J."/>
            <person name="Young S.K."/>
            <person name="Zeng Q."/>
            <person name="Gargeya S."/>
            <person name="Abouelleil A."/>
            <person name="Alvarado L."/>
            <person name="Chapman S.B."/>
            <person name="Gainer-Dewar J."/>
            <person name="Goldberg J."/>
            <person name="Griggs A."/>
            <person name="Gujja S."/>
            <person name="Hansen M."/>
            <person name="Howarth C."/>
            <person name="Imamovic A."/>
            <person name="Larimer J."/>
            <person name="Martinez D."/>
            <person name="Murphy C."/>
            <person name="Pearson M.D."/>
            <person name="Persinoti G."/>
            <person name="Poon T."/>
            <person name="Priest M."/>
            <person name="Roberts A.D."/>
            <person name="Saif S."/>
            <person name="Shea T.D."/>
            <person name="Sykes S.N."/>
            <person name="Wortman J."/>
            <person name="Nusbaum C."/>
            <person name="Birren B."/>
        </authorList>
    </citation>
    <scope>NUCLEOTIDE SEQUENCE [LARGE SCALE GENOMIC DNA]</scope>
    <source>
        <strain evidence="1">CBS 288.86</strain>
    </source>
</reference>
<organism evidence="1">
    <name type="scientific">Trichophyton rubrum CBS 288.86</name>
    <dbReference type="NCBI Taxonomy" id="1215330"/>
    <lineage>
        <taxon>Eukaryota</taxon>
        <taxon>Fungi</taxon>
        <taxon>Dikarya</taxon>
        <taxon>Ascomycota</taxon>
        <taxon>Pezizomycotina</taxon>
        <taxon>Eurotiomycetes</taxon>
        <taxon>Eurotiomycetidae</taxon>
        <taxon>Onygenales</taxon>
        <taxon>Arthrodermataceae</taxon>
        <taxon>Trichophyton</taxon>
    </lineage>
</organism>
<gene>
    <name evidence="1" type="ORF">H103_05001</name>
</gene>
<evidence type="ECO:0000313" key="1">
    <source>
        <dbReference type="EMBL" id="EZF51761.1"/>
    </source>
</evidence>
<proteinExistence type="predicted"/>
<name>A0A022W068_TRIRU</name>
<dbReference type="Proteomes" id="UP000023758">
    <property type="component" value="Unassembled WGS sequence"/>
</dbReference>